<evidence type="ECO:0000313" key="3">
    <source>
        <dbReference type="Proteomes" id="UP000201337"/>
    </source>
</evidence>
<gene>
    <name evidence="2" type="ORF">SP38_138</name>
</gene>
<dbReference type="Pfam" id="PF24200">
    <property type="entry name" value="DUF7425"/>
    <property type="match status" value="1"/>
</dbReference>
<accession>A0A0N7CCR5</accession>
<organism evidence="2 3">
    <name type="scientific">Salmonella phage 38</name>
    <dbReference type="NCBI Taxonomy" id="1654891"/>
    <lineage>
        <taxon>Viruses</taxon>
        <taxon>Duplodnaviria</taxon>
        <taxon>Heunggongvirae</taxon>
        <taxon>Uroviricota</taxon>
        <taxon>Caudoviricetes</taxon>
        <taxon>Pantevenvirales</taxon>
        <taxon>Ackermannviridae</taxon>
        <taxon>Cvivirinae</taxon>
        <taxon>Kuttervirus</taxon>
        <taxon>Kuttervirus kv38</taxon>
    </lineage>
</organism>
<dbReference type="Proteomes" id="UP000201337">
    <property type="component" value="Segment"/>
</dbReference>
<dbReference type="OrthoDB" id="26175at10239"/>
<evidence type="ECO:0000259" key="1">
    <source>
        <dbReference type="Pfam" id="PF24200"/>
    </source>
</evidence>
<dbReference type="RefSeq" id="YP_009220882.1">
    <property type="nucleotide sequence ID" value="NC_029042.1"/>
</dbReference>
<proteinExistence type="predicted"/>
<feature type="domain" description="DUF7425" evidence="1">
    <location>
        <begin position="1"/>
        <end position="47"/>
    </location>
</feature>
<reference evidence="2 3" key="1">
    <citation type="journal article" date="2016" name="Virus Genes">
        <title>Genomic characterization of Salmonella bacteriophages isolated from India.</title>
        <authorList>
            <person name="Karpe Y.A."/>
            <person name="Kanade G.D."/>
            <person name="Pingale K.D."/>
            <person name="Arankalle V.A."/>
            <person name="Banerjee K."/>
        </authorList>
    </citation>
    <scope>NUCLEOTIDE SEQUENCE [LARGE SCALE GENOMIC DNA]</scope>
</reference>
<protein>
    <recommendedName>
        <fullName evidence="1">DUF7425 domain-containing protein</fullName>
    </recommendedName>
</protein>
<keyword evidence="3" id="KW-1185">Reference proteome</keyword>
<dbReference type="InterPro" id="IPR055848">
    <property type="entry name" value="DUF7425"/>
</dbReference>
<sequence>MSGVWCDVLLVRFSNGMDNQIISFFYPVPFSSMGLTVKRVLDIEENSTRCRIWHDHMCWVVIC</sequence>
<dbReference type="KEGG" id="vg:26683848"/>
<dbReference type="GeneID" id="26683848"/>
<name>A0A0N7CCR5_9CAUD</name>
<dbReference type="EMBL" id="KR296692">
    <property type="protein sequence ID" value="AKJ73740.1"/>
    <property type="molecule type" value="Genomic_DNA"/>
</dbReference>
<evidence type="ECO:0000313" key="2">
    <source>
        <dbReference type="EMBL" id="AKJ73740.1"/>
    </source>
</evidence>